<dbReference type="RefSeq" id="WP_212986296.1">
    <property type="nucleotide sequence ID" value="NZ_BAABEA010000029.1"/>
</dbReference>
<keyword evidence="1" id="KW-1133">Transmembrane helix</keyword>
<name>A0A919VIL4_9ACTN</name>
<accession>A0A919VIL4</accession>
<keyword evidence="1" id="KW-0812">Transmembrane</keyword>
<keyword evidence="1" id="KW-0472">Membrane</keyword>
<feature type="transmembrane region" description="Helical" evidence="1">
    <location>
        <begin position="6"/>
        <end position="22"/>
    </location>
</feature>
<gene>
    <name evidence="2" type="ORF">Aau02nite_01410</name>
</gene>
<dbReference type="AlphaFoldDB" id="A0A919VIL4"/>
<keyword evidence="3" id="KW-1185">Reference proteome</keyword>
<evidence type="ECO:0000313" key="3">
    <source>
        <dbReference type="Proteomes" id="UP000681340"/>
    </source>
</evidence>
<protein>
    <submittedName>
        <fullName evidence="2">Uncharacterized protein</fullName>
    </submittedName>
</protein>
<proteinExistence type="predicted"/>
<dbReference type="EMBL" id="BOQL01000001">
    <property type="protein sequence ID" value="GIM63030.1"/>
    <property type="molecule type" value="Genomic_DNA"/>
</dbReference>
<reference evidence="2" key="1">
    <citation type="submission" date="2021-03" db="EMBL/GenBank/DDBJ databases">
        <title>Whole genome shotgun sequence of Actinoplanes auranticolor NBRC 12245.</title>
        <authorList>
            <person name="Komaki H."/>
            <person name="Tamura T."/>
        </authorList>
    </citation>
    <scope>NUCLEOTIDE SEQUENCE</scope>
    <source>
        <strain evidence="2">NBRC 12245</strain>
    </source>
</reference>
<comment type="caution">
    <text evidence="2">The sequence shown here is derived from an EMBL/GenBank/DDBJ whole genome shotgun (WGS) entry which is preliminary data.</text>
</comment>
<dbReference type="Proteomes" id="UP000681340">
    <property type="component" value="Unassembled WGS sequence"/>
</dbReference>
<sequence length="160" mass="18564">METVWLAVLTPVVLLIGILVTHRRANKSDKAEQLERLARLTAPVWLPEGDREHYAKMVVDVHGRLGHWTSRGAFWTPGREHFQAAVAIVQRAFRNRLAIRSDTEGSEPVSRKDLRKLTEAYFGDRTGSQDGVELPEDGFLRDARNGSLWQRLWRRIWRRR</sequence>
<evidence type="ECO:0000313" key="2">
    <source>
        <dbReference type="EMBL" id="GIM63030.1"/>
    </source>
</evidence>
<organism evidence="2 3">
    <name type="scientific">Actinoplanes auranticolor</name>
    <dbReference type="NCBI Taxonomy" id="47988"/>
    <lineage>
        <taxon>Bacteria</taxon>
        <taxon>Bacillati</taxon>
        <taxon>Actinomycetota</taxon>
        <taxon>Actinomycetes</taxon>
        <taxon>Micromonosporales</taxon>
        <taxon>Micromonosporaceae</taxon>
        <taxon>Actinoplanes</taxon>
    </lineage>
</organism>
<evidence type="ECO:0000256" key="1">
    <source>
        <dbReference type="SAM" id="Phobius"/>
    </source>
</evidence>